<proteinExistence type="predicted"/>
<geneLocation type="plasmid" evidence="2">
    <name>patcfbp7129a</name>
</geneLocation>
<accession>A0A4D7YV68</accession>
<protein>
    <submittedName>
        <fullName evidence="1">Uncharacterized protein</fullName>
    </submittedName>
</protein>
<dbReference type="Proteomes" id="UP000298649">
    <property type="component" value="Plasmid pAtCFBP7129a"/>
</dbReference>
<dbReference type="AlphaFoldDB" id="A0A4D7YV68"/>
<dbReference type="EMBL" id="CP039924">
    <property type="protein sequence ID" value="QCL97756.1"/>
    <property type="molecule type" value="Genomic_DNA"/>
</dbReference>
<sequence length="76" mass="8230">MSEDYRADPLKSVKATPPSVFLSMGVIPISQQNQVTAASASVNELCCKWLARLRRAVDGSNPLKSKKPIQMSLTPA</sequence>
<evidence type="ECO:0000313" key="1">
    <source>
        <dbReference type="EMBL" id="QCL97756.1"/>
    </source>
</evidence>
<gene>
    <name evidence="1" type="ORF">CFBP7129_26455</name>
</gene>
<evidence type="ECO:0000313" key="2">
    <source>
        <dbReference type="Proteomes" id="UP000298649"/>
    </source>
</evidence>
<keyword evidence="1" id="KW-0614">Plasmid</keyword>
<organism evidence="1 2">
    <name type="scientific">Agrobacterium tumefaciens</name>
    <dbReference type="NCBI Taxonomy" id="358"/>
    <lineage>
        <taxon>Bacteria</taxon>
        <taxon>Pseudomonadati</taxon>
        <taxon>Pseudomonadota</taxon>
        <taxon>Alphaproteobacteria</taxon>
        <taxon>Hyphomicrobiales</taxon>
        <taxon>Rhizobiaceae</taxon>
        <taxon>Rhizobium/Agrobacterium group</taxon>
        <taxon>Agrobacterium</taxon>
        <taxon>Agrobacterium tumefaciens complex</taxon>
    </lineage>
</organism>
<dbReference type="RefSeq" id="WP_137006095.1">
    <property type="nucleotide sequence ID" value="NZ_CP039924.1"/>
</dbReference>
<reference evidence="1 2" key="1">
    <citation type="submission" date="2019-04" db="EMBL/GenBank/DDBJ databases">
        <title>Complete genome sequence of Agrobacterium tumefaciens CFBP7129.</title>
        <authorList>
            <person name="Haryono M."/>
            <person name="Lin Y.-C."/>
            <person name="Lai E.-M."/>
            <person name="Kuo C.-H."/>
        </authorList>
    </citation>
    <scope>NUCLEOTIDE SEQUENCE [LARGE SCALE GENOMIC DNA]</scope>
    <source>
        <strain evidence="1 2">CFBP7129</strain>
        <plasmid evidence="2">patcfbp7129a</plasmid>
    </source>
</reference>
<name>A0A4D7YV68_AGRTU</name>